<protein>
    <submittedName>
        <fullName evidence="1">Uncharacterized protein</fullName>
    </submittedName>
</protein>
<organism evidence="1">
    <name type="scientific">Siphoviridae sp. ctqSm5</name>
    <dbReference type="NCBI Taxonomy" id="2827949"/>
    <lineage>
        <taxon>Viruses</taxon>
        <taxon>Duplodnaviria</taxon>
        <taxon>Heunggongvirae</taxon>
        <taxon>Uroviricota</taxon>
        <taxon>Caudoviricetes</taxon>
    </lineage>
</organism>
<proteinExistence type="predicted"/>
<dbReference type="EMBL" id="BK032642">
    <property type="protein sequence ID" value="DAF52804.1"/>
    <property type="molecule type" value="Genomic_DNA"/>
</dbReference>
<reference evidence="1" key="1">
    <citation type="journal article" date="2021" name="Proc. Natl. Acad. Sci. U.S.A.">
        <title>A Catalog of Tens of Thousands of Viruses from Human Metagenomes Reveals Hidden Associations with Chronic Diseases.</title>
        <authorList>
            <person name="Tisza M.J."/>
            <person name="Buck C.B."/>
        </authorList>
    </citation>
    <scope>NUCLEOTIDE SEQUENCE</scope>
    <source>
        <strain evidence="1">CtqSm5</strain>
    </source>
</reference>
<name>A0A8S5SP17_9CAUD</name>
<accession>A0A8S5SP17</accession>
<sequence>MTNKTLTGLEAVLLMQEGGYVTDGQHIYRFVNTKIEASDITSFNKGKPEWKSGNVFNFNYDQYKEYTQPKPLTGWERASNKHDEYFCIGHCGDVRPYSDDFLGYDRRTIYNIANYFSTEEKAEEINLKQTLFRKLQRFSDENGGNEIDWCNNKQNKYYVYCDYTRELKVGSLTRERDFGQVYFISEEVVHQAIFLFKEDLIKYFTM</sequence>
<evidence type="ECO:0000313" key="1">
    <source>
        <dbReference type="EMBL" id="DAF52804.1"/>
    </source>
</evidence>